<comment type="pathway">
    <text evidence="2">Protein modification; protein ubiquitination.</text>
</comment>
<dbReference type="InterPro" id="IPR000210">
    <property type="entry name" value="BTB/POZ_dom"/>
</dbReference>
<evidence type="ECO:0000313" key="5">
    <source>
        <dbReference type="EMBL" id="KAK1642584.1"/>
    </source>
</evidence>
<dbReference type="SMART" id="SM00225">
    <property type="entry name" value="BTB"/>
    <property type="match status" value="1"/>
</dbReference>
<dbReference type="InterPro" id="IPR017439">
    <property type="entry name" value="Amidohydrolase"/>
</dbReference>
<evidence type="ECO:0000313" key="6">
    <source>
        <dbReference type="Proteomes" id="UP001231189"/>
    </source>
</evidence>
<reference evidence="5" key="1">
    <citation type="submission" date="2023-07" db="EMBL/GenBank/DDBJ databases">
        <title>A chromosome-level genome assembly of Lolium multiflorum.</title>
        <authorList>
            <person name="Chen Y."/>
            <person name="Copetti D."/>
            <person name="Kolliker R."/>
            <person name="Studer B."/>
        </authorList>
    </citation>
    <scope>NUCLEOTIDE SEQUENCE</scope>
    <source>
        <strain evidence="5">02402/16</strain>
        <tissue evidence="5">Leaf</tissue>
    </source>
</reference>
<dbReference type="GO" id="GO:0005783">
    <property type="term" value="C:endoplasmic reticulum"/>
    <property type="evidence" value="ECO:0007669"/>
    <property type="project" value="TreeGrafter"/>
</dbReference>
<dbReference type="Pfam" id="PF22486">
    <property type="entry name" value="MATH_2"/>
    <property type="match status" value="1"/>
</dbReference>
<dbReference type="PANTHER" id="PTHR11014">
    <property type="entry name" value="PEPTIDASE M20 FAMILY MEMBER"/>
    <property type="match status" value="1"/>
</dbReference>
<dbReference type="Gene3D" id="3.30.710.10">
    <property type="entry name" value="Potassium Channel Kv1.1, Chain A"/>
    <property type="match status" value="1"/>
</dbReference>
<accession>A0AAD8RYZ4</accession>
<evidence type="ECO:0000256" key="2">
    <source>
        <dbReference type="ARBA" id="ARBA00004906"/>
    </source>
</evidence>
<evidence type="ECO:0000259" key="3">
    <source>
        <dbReference type="PROSITE" id="PS50097"/>
    </source>
</evidence>
<dbReference type="InterPro" id="IPR002083">
    <property type="entry name" value="MATH/TRAF_dom"/>
</dbReference>
<dbReference type="Proteomes" id="UP001231189">
    <property type="component" value="Unassembled WGS sequence"/>
</dbReference>
<dbReference type="SUPFAM" id="SSF49599">
    <property type="entry name" value="TRAF domain-like"/>
    <property type="match status" value="1"/>
</dbReference>
<dbReference type="NCBIfam" id="TIGR01891">
    <property type="entry name" value="amidohydrolases"/>
    <property type="match status" value="1"/>
</dbReference>
<dbReference type="SUPFAM" id="SSF54695">
    <property type="entry name" value="POZ domain"/>
    <property type="match status" value="1"/>
</dbReference>
<dbReference type="GO" id="GO:0010179">
    <property type="term" value="F:IAA-Ala conjugate hydrolase activity"/>
    <property type="evidence" value="ECO:0007669"/>
    <property type="project" value="TreeGrafter"/>
</dbReference>
<dbReference type="CDD" id="cd00121">
    <property type="entry name" value="MATH"/>
    <property type="match status" value="1"/>
</dbReference>
<dbReference type="Pfam" id="PF00651">
    <property type="entry name" value="BTB"/>
    <property type="match status" value="1"/>
</dbReference>
<keyword evidence="6" id="KW-1185">Reference proteome</keyword>
<dbReference type="EMBL" id="JAUUTY010000004">
    <property type="protein sequence ID" value="KAK1642584.1"/>
    <property type="molecule type" value="Genomic_DNA"/>
</dbReference>
<dbReference type="SUPFAM" id="SSF53187">
    <property type="entry name" value="Zn-dependent exopeptidases"/>
    <property type="match status" value="1"/>
</dbReference>
<organism evidence="5 6">
    <name type="scientific">Lolium multiflorum</name>
    <name type="common">Italian ryegrass</name>
    <name type="synonym">Lolium perenne subsp. multiflorum</name>
    <dbReference type="NCBI Taxonomy" id="4521"/>
    <lineage>
        <taxon>Eukaryota</taxon>
        <taxon>Viridiplantae</taxon>
        <taxon>Streptophyta</taxon>
        <taxon>Embryophyta</taxon>
        <taxon>Tracheophyta</taxon>
        <taxon>Spermatophyta</taxon>
        <taxon>Magnoliopsida</taxon>
        <taxon>Liliopsida</taxon>
        <taxon>Poales</taxon>
        <taxon>Poaceae</taxon>
        <taxon>BOP clade</taxon>
        <taxon>Pooideae</taxon>
        <taxon>Poodae</taxon>
        <taxon>Poeae</taxon>
        <taxon>Poeae Chloroplast Group 2 (Poeae type)</taxon>
        <taxon>Loliodinae</taxon>
        <taxon>Loliinae</taxon>
        <taxon>Lolium</taxon>
    </lineage>
</organism>
<dbReference type="InterPro" id="IPR002933">
    <property type="entry name" value="Peptidase_M20"/>
</dbReference>
<proteinExistence type="predicted"/>
<evidence type="ECO:0000259" key="4">
    <source>
        <dbReference type="PROSITE" id="PS50144"/>
    </source>
</evidence>
<sequence length="474" mass="52371">MSFAGVSVIADGRLRQPSAVYPGTASRSGYHLLVVEGYSRTKRTPNGVSIECRPFMLGGHRWVLDIYPNGKYPESAGSISIFLVLLDEEKVARPVKVCFDFSFVDEVEVQAPACVRATEACDFSSDANCFGHSHFITREDLEMSGHLKDDCFAVRCDIIIADPLAPFIEVPPPDMRRHLAKLLETEVGTDVTFMVDGETFVAHRCVLAARSAVFMAELFSSMKEGITDNVIEIQDMDAPVFKALLRFIYTASFTQTRCLRWRRYPAAWRWKETWKRAELKLRGCNTCLLRRIDMISSGSSQYHWGEIINFRPGSAHRESEEMVEWGFKSKEDGKMHACGHDAHVAMLLAAAKLLQSRKDDLKGKVKLVFQPAEEGHAGGYHVLQEGVLDDVDAIFAVHIDTHLPVGTVGSRPGPFLAGSARFKATITGKGGHAAVPHAAVDPVIVASSTVLSLQQLVAREIDPLQSAVHFALLN</sequence>
<dbReference type="InterPro" id="IPR011333">
    <property type="entry name" value="SKP1/BTB/POZ_sf"/>
</dbReference>
<dbReference type="Pfam" id="PF01546">
    <property type="entry name" value="Peptidase_M20"/>
    <property type="match status" value="1"/>
</dbReference>
<dbReference type="PANTHER" id="PTHR11014:SF99">
    <property type="entry name" value="IAA-AMINO ACID HYDROLASE ILR1-LIKE 3"/>
    <property type="match status" value="1"/>
</dbReference>
<protein>
    <submittedName>
        <fullName evidence="5">Uncharacterized protein</fullName>
    </submittedName>
</protein>
<dbReference type="Gene3D" id="2.60.210.10">
    <property type="entry name" value="Apoptosis, Tumor Necrosis Factor Receptor Associated Protein 2, Chain A"/>
    <property type="match status" value="1"/>
</dbReference>
<comment type="caution">
    <text evidence="5">The sequence shown here is derived from an EMBL/GenBank/DDBJ whole genome shotgun (WGS) entry which is preliminary data.</text>
</comment>
<gene>
    <name evidence="5" type="ORF">QYE76_060389</name>
</gene>
<feature type="domain" description="MATH" evidence="4">
    <location>
        <begin position="28"/>
        <end position="158"/>
    </location>
</feature>
<comment type="function">
    <text evidence="1">Hydrolyzes certain amino acid conjugates of the plant growth regulator indole-3-acetic acid (IAA).</text>
</comment>
<dbReference type="PROSITE" id="PS50144">
    <property type="entry name" value="MATH"/>
    <property type="match status" value="1"/>
</dbReference>
<name>A0AAD8RYZ4_LOLMU</name>
<dbReference type="GO" id="GO:0009850">
    <property type="term" value="P:auxin metabolic process"/>
    <property type="evidence" value="ECO:0007669"/>
    <property type="project" value="TreeGrafter"/>
</dbReference>
<dbReference type="AlphaFoldDB" id="A0AAD8RYZ4"/>
<feature type="domain" description="BTB" evidence="3">
    <location>
        <begin position="189"/>
        <end position="257"/>
    </location>
</feature>
<dbReference type="InterPro" id="IPR008974">
    <property type="entry name" value="TRAF-like"/>
</dbReference>
<dbReference type="PROSITE" id="PS50097">
    <property type="entry name" value="BTB"/>
    <property type="match status" value="1"/>
</dbReference>
<evidence type="ECO:0000256" key="1">
    <source>
        <dbReference type="ARBA" id="ARBA00003007"/>
    </source>
</evidence>
<dbReference type="Gene3D" id="3.40.630.10">
    <property type="entry name" value="Zn peptidases"/>
    <property type="match status" value="1"/>
</dbReference>